<dbReference type="Proteomes" id="UP000053593">
    <property type="component" value="Unassembled WGS sequence"/>
</dbReference>
<dbReference type="HOGENOM" id="CLU_1046044_0_0_1"/>
<evidence type="ECO:0000313" key="3">
    <source>
        <dbReference type="Proteomes" id="UP000053593"/>
    </source>
</evidence>
<protein>
    <submittedName>
        <fullName evidence="2">Unplaced genomic scaffold GYMLUscaffold_53, whole genome shotgun sequence</fullName>
    </submittedName>
</protein>
<keyword evidence="3" id="KW-1185">Reference proteome</keyword>
<dbReference type="EMBL" id="KN834801">
    <property type="protein sequence ID" value="KIK56025.1"/>
    <property type="molecule type" value="Genomic_DNA"/>
</dbReference>
<sequence length="266" mass="30027">MERLTLTIDRSFLNNKRKGKVVGGDEPDTRPQEPDNRKHKGKEPANFGEDASRSQTAMDVDPTGNGAEGDNERDDEPNLSSGIDPKNLKSHAVKHKRRQENDWQQFIRQSLETLMGGKDVDPLEDKVTPEEVKEFASRYSKNRTERPCKIEDFRIFLAGGPKSAWNLGAANVFADYLEQSGAFKEFTLETCNQVTQSFLFDQLGVDGMSSDEEDFDVPPMMPTSIQFKVAKPVWRSDELGNFLQKLDGCHIESRIRRDNLLGPSFG</sequence>
<dbReference type="AlphaFoldDB" id="A0A0D0AZ75"/>
<organism evidence="2 3">
    <name type="scientific">Collybiopsis luxurians FD-317 M1</name>
    <dbReference type="NCBI Taxonomy" id="944289"/>
    <lineage>
        <taxon>Eukaryota</taxon>
        <taxon>Fungi</taxon>
        <taxon>Dikarya</taxon>
        <taxon>Basidiomycota</taxon>
        <taxon>Agaricomycotina</taxon>
        <taxon>Agaricomycetes</taxon>
        <taxon>Agaricomycetidae</taxon>
        <taxon>Agaricales</taxon>
        <taxon>Marasmiineae</taxon>
        <taxon>Omphalotaceae</taxon>
        <taxon>Collybiopsis</taxon>
        <taxon>Collybiopsis luxurians</taxon>
    </lineage>
</organism>
<gene>
    <name evidence="2" type="ORF">GYMLUDRAFT_248233</name>
</gene>
<dbReference type="OrthoDB" id="3224221at2759"/>
<feature type="region of interest" description="Disordered" evidence="1">
    <location>
        <begin position="1"/>
        <end position="101"/>
    </location>
</feature>
<name>A0A0D0AZ75_9AGAR</name>
<evidence type="ECO:0000313" key="2">
    <source>
        <dbReference type="EMBL" id="KIK56025.1"/>
    </source>
</evidence>
<evidence type="ECO:0000256" key="1">
    <source>
        <dbReference type="SAM" id="MobiDB-lite"/>
    </source>
</evidence>
<feature type="compositionally biased region" description="Basic residues" evidence="1">
    <location>
        <begin position="88"/>
        <end position="98"/>
    </location>
</feature>
<feature type="compositionally biased region" description="Basic and acidic residues" evidence="1">
    <location>
        <begin position="27"/>
        <end position="36"/>
    </location>
</feature>
<proteinExistence type="predicted"/>
<reference evidence="2 3" key="1">
    <citation type="submission" date="2014-04" db="EMBL/GenBank/DDBJ databases">
        <title>Evolutionary Origins and Diversification of the Mycorrhizal Mutualists.</title>
        <authorList>
            <consortium name="DOE Joint Genome Institute"/>
            <consortium name="Mycorrhizal Genomics Consortium"/>
            <person name="Kohler A."/>
            <person name="Kuo A."/>
            <person name="Nagy L.G."/>
            <person name="Floudas D."/>
            <person name="Copeland A."/>
            <person name="Barry K.W."/>
            <person name="Cichocki N."/>
            <person name="Veneault-Fourrey C."/>
            <person name="LaButti K."/>
            <person name="Lindquist E.A."/>
            <person name="Lipzen A."/>
            <person name="Lundell T."/>
            <person name="Morin E."/>
            <person name="Murat C."/>
            <person name="Riley R."/>
            <person name="Ohm R."/>
            <person name="Sun H."/>
            <person name="Tunlid A."/>
            <person name="Henrissat B."/>
            <person name="Grigoriev I.V."/>
            <person name="Hibbett D.S."/>
            <person name="Martin F."/>
        </authorList>
    </citation>
    <scope>NUCLEOTIDE SEQUENCE [LARGE SCALE GENOMIC DNA]</scope>
    <source>
        <strain evidence="2 3">FD-317 M1</strain>
    </source>
</reference>
<accession>A0A0D0AZ75</accession>